<protein>
    <submittedName>
        <fullName evidence="3">Uncharacterized protein</fullName>
    </submittedName>
</protein>
<evidence type="ECO:0000256" key="1">
    <source>
        <dbReference type="SAM" id="Coils"/>
    </source>
</evidence>
<evidence type="ECO:0000313" key="5">
    <source>
        <dbReference type="Proteomes" id="UP001278738"/>
    </source>
</evidence>
<comment type="caution">
    <text evidence="3">The sequence shown here is derived from an EMBL/GenBank/DDBJ whole genome shotgun (WGS) entry which is preliminary data.</text>
</comment>
<evidence type="ECO:0000313" key="3">
    <source>
        <dbReference type="EMBL" id="MDX6187680.1"/>
    </source>
</evidence>
<evidence type="ECO:0000313" key="2">
    <source>
        <dbReference type="EMBL" id="MDX6184086.1"/>
    </source>
</evidence>
<name>A0AAJ2VZK1_9FLAO</name>
<dbReference type="EMBL" id="JAWXVG010000016">
    <property type="protein sequence ID" value="MDX6184086.1"/>
    <property type="molecule type" value="Genomic_DNA"/>
</dbReference>
<dbReference type="Proteomes" id="UP001278738">
    <property type="component" value="Unassembled WGS sequence"/>
</dbReference>
<dbReference type="EMBL" id="JAWXVH010000018">
    <property type="protein sequence ID" value="MDX6187680.1"/>
    <property type="molecule type" value="Genomic_DNA"/>
</dbReference>
<evidence type="ECO:0000313" key="4">
    <source>
        <dbReference type="Proteomes" id="UP001270053"/>
    </source>
</evidence>
<dbReference type="RefSeq" id="WP_229975195.1">
    <property type="nucleotide sequence ID" value="NZ_CP087133.1"/>
</dbReference>
<dbReference type="AlphaFoldDB" id="A0AAJ2VZK1"/>
<accession>A0AAJ2VZK1</accession>
<keyword evidence="5" id="KW-1185">Reference proteome</keyword>
<feature type="coiled-coil region" evidence="1">
    <location>
        <begin position="221"/>
        <end position="255"/>
    </location>
</feature>
<keyword evidence="1" id="KW-0175">Coiled coil</keyword>
<proteinExistence type="predicted"/>
<dbReference type="Proteomes" id="UP001270053">
    <property type="component" value="Unassembled WGS sequence"/>
</dbReference>
<reference evidence="3 5" key="1">
    <citation type="submission" date="2023-11" db="EMBL/GenBank/DDBJ databases">
        <title>Unpublished Manusciprt.</title>
        <authorList>
            <person name="Saticioglu I.B."/>
            <person name="Ay H."/>
            <person name="Ajmi N."/>
            <person name="Altun S."/>
            <person name="Duman M."/>
        </authorList>
    </citation>
    <scope>NUCLEOTIDE SEQUENCE</scope>
    <source>
        <strain evidence="2 5">Fl-33</strain>
        <strain evidence="3">Fl-77</strain>
    </source>
</reference>
<sequence length="595" mass="67305">MKAILYLFISLLFGFNIYAQKDDKISVITERKYTINGQIITEKETVEVAKSKLLKNKDVDTTKTYTVIYDFKKGEYLKSLVKPKVDRPIVYKVININRLAFDVQVNSKDVVVAETDWFTSAEDLKKITGLLNQASPASQPTAENIKLPESKSDAEILKDKATVKKDLGLLTKLEGLNIKLQHEQKVVDGLNNNKIKYDYYKSIFGDSATIRGIEKPDDIIIKEKEKEIKTINEDIKKLENLINEKLDKFQIAKNNFTIAYDDFIKSYNTVNKIIQKSNRVLPIATLPFLNLEEYKLNHQADFRLILVELNVGNITSNTINSQYTDLVVAYNKLKDVNDLTTYFDETSLKKYFDDIDLLMDNAKKIKLKGELINFEKLAQQVQRVIHLLEKNETYEYISAPIQPKNDMATFDVVIKAKIKDIEVDNSRSFTHSVSVKGGTRIDFSIGLAASYFSNTNVYEIYTINGQNKIGLKSKNLTVPSLVTMISMTNRTTKYGAIGGSAGLGIDTNNGKIQLSNFFIGPTLILGKYDRIMLTVGAAIRNVGKLKNGYVINDTIITQSSDITTVLSDNYKVGFFIGLTYNLTNNVRNKISNYKP</sequence>
<gene>
    <name evidence="2" type="ORF">SGQ18_18165</name>
    <name evidence="3" type="ORF">SGQ44_18135</name>
</gene>
<organism evidence="3 4">
    <name type="scientific">Flavobacterium flavipigmentatum</name>
    <dbReference type="NCBI Taxonomy" id="2893884"/>
    <lineage>
        <taxon>Bacteria</taxon>
        <taxon>Pseudomonadati</taxon>
        <taxon>Bacteroidota</taxon>
        <taxon>Flavobacteriia</taxon>
        <taxon>Flavobacteriales</taxon>
        <taxon>Flavobacteriaceae</taxon>
        <taxon>Flavobacterium</taxon>
    </lineage>
</organism>